<accession>A0ABW6JPN2</accession>
<organism evidence="2 3">
    <name type="scientific">Streptomyces cellulosae</name>
    <dbReference type="NCBI Taxonomy" id="1968"/>
    <lineage>
        <taxon>Bacteria</taxon>
        <taxon>Bacillati</taxon>
        <taxon>Actinomycetota</taxon>
        <taxon>Actinomycetes</taxon>
        <taxon>Kitasatosporales</taxon>
        <taxon>Streptomycetaceae</taxon>
        <taxon>Streptomyces</taxon>
    </lineage>
</organism>
<feature type="transmembrane region" description="Helical" evidence="1">
    <location>
        <begin position="33"/>
        <end position="53"/>
    </location>
</feature>
<dbReference type="Proteomes" id="UP001600650">
    <property type="component" value="Unassembled WGS sequence"/>
</dbReference>
<keyword evidence="1" id="KW-0472">Membrane</keyword>
<sequence>MNPSPHKARTGRERFTVALHWITHRRRVALAHLLRGACYGVGTGVIGLAFVWMERLI</sequence>
<evidence type="ECO:0000256" key="1">
    <source>
        <dbReference type="SAM" id="Phobius"/>
    </source>
</evidence>
<keyword evidence="1" id="KW-1133">Transmembrane helix</keyword>
<evidence type="ECO:0000313" key="3">
    <source>
        <dbReference type="Proteomes" id="UP001600650"/>
    </source>
</evidence>
<evidence type="ECO:0000313" key="2">
    <source>
        <dbReference type="EMBL" id="MFE7966949.1"/>
    </source>
</evidence>
<name>A0ABW6JPN2_STRCE</name>
<keyword evidence="3" id="KW-1185">Reference proteome</keyword>
<keyword evidence="1" id="KW-0812">Transmembrane</keyword>
<comment type="caution">
    <text evidence="2">The sequence shown here is derived from an EMBL/GenBank/DDBJ whole genome shotgun (WGS) entry which is preliminary data.</text>
</comment>
<gene>
    <name evidence="2" type="ORF">ACFU0X_28550</name>
</gene>
<dbReference type="RefSeq" id="WP_381728290.1">
    <property type="nucleotide sequence ID" value="NZ_JBHVBU010000117.1"/>
</dbReference>
<dbReference type="EMBL" id="JBHVBU010000117">
    <property type="protein sequence ID" value="MFE7966949.1"/>
    <property type="molecule type" value="Genomic_DNA"/>
</dbReference>
<proteinExistence type="predicted"/>
<protein>
    <submittedName>
        <fullName evidence="2">Uncharacterized protein</fullName>
    </submittedName>
</protein>
<reference evidence="2 3" key="1">
    <citation type="submission" date="2024-09" db="EMBL/GenBank/DDBJ databases">
        <title>The Natural Products Discovery Center: Release of the First 8490 Sequenced Strains for Exploring Actinobacteria Biosynthetic Diversity.</title>
        <authorList>
            <person name="Kalkreuter E."/>
            <person name="Kautsar S.A."/>
            <person name="Yang D."/>
            <person name="Bader C.D."/>
            <person name="Teijaro C.N."/>
            <person name="Fluegel L."/>
            <person name="Davis C.M."/>
            <person name="Simpson J.R."/>
            <person name="Lauterbach L."/>
            <person name="Steele A.D."/>
            <person name="Gui C."/>
            <person name="Meng S."/>
            <person name="Li G."/>
            <person name="Viehrig K."/>
            <person name="Ye F."/>
            <person name="Su P."/>
            <person name="Kiefer A.F."/>
            <person name="Nichols A."/>
            <person name="Cepeda A.J."/>
            <person name="Yan W."/>
            <person name="Fan B."/>
            <person name="Jiang Y."/>
            <person name="Adhikari A."/>
            <person name="Zheng C.-J."/>
            <person name="Schuster L."/>
            <person name="Cowan T.M."/>
            <person name="Smanski M.J."/>
            <person name="Chevrette M.G."/>
            <person name="De Carvalho L.P.S."/>
            <person name="Shen B."/>
        </authorList>
    </citation>
    <scope>NUCLEOTIDE SEQUENCE [LARGE SCALE GENOMIC DNA]</scope>
    <source>
        <strain evidence="2 3">NPDC057399</strain>
    </source>
</reference>